<reference evidence="2" key="1">
    <citation type="submission" date="2018-06" db="EMBL/GenBank/DDBJ databases">
        <authorList>
            <person name="Zhirakovskaya E."/>
        </authorList>
    </citation>
    <scope>NUCLEOTIDE SEQUENCE</scope>
</reference>
<dbReference type="SUPFAM" id="SSF89447">
    <property type="entry name" value="AbrB/MazE/MraZ-like"/>
    <property type="match status" value="1"/>
</dbReference>
<dbReference type="InterPro" id="IPR007159">
    <property type="entry name" value="SpoVT-AbrB_dom"/>
</dbReference>
<gene>
    <name evidence="2" type="ORF">MNBD_NITROSPIRAE01-1746</name>
</gene>
<protein>
    <recommendedName>
        <fullName evidence="1">SpoVT-AbrB domain-containing protein</fullName>
    </recommendedName>
</protein>
<proteinExistence type="predicted"/>
<evidence type="ECO:0000259" key="1">
    <source>
        <dbReference type="SMART" id="SM00966"/>
    </source>
</evidence>
<sequence>MAQIVRIGNSKGVRIPKILIEEAHLEGKELNFRVVKDGLMISPSQKSREGWAEALQVSQVTHGVEPLDDEWLDSPLISDDEWEW</sequence>
<feature type="domain" description="SpoVT-AbrB" evidence="1">
    <location>
        <begin position="5"/>
        <end position="49"/>
    </location>
</feature>
<name>A0A3B1DB95_9ZZZZ</name>
<dbReference type="EMBL" id="UOGF01000004">
    <property type="protein sequence ID" value="VAX25937.1"/>
    <property type="molecule type" value="Genomic_DNA"/>
</dbReference>
<dbReference type="SMART" id="SM00966">
    <property type="entry name" value="SpoVT_AbrB"/>
    <property type="match status" value="1"/>
</dbReference>
<dbReference type="InterPro" id="IPR037914">
    <property type="entry name" value="SpoVT-AbrB_sf"/>
</dbReference>
<accession>A0A3B1DB95</accession>
<dbReference type="Gene3D" id="2.10.260.10">
    <property type="match status" value="1"/>
</dbReference>
<dbReference type="AlphaFoldDB" id="A0A3B1DB95"/>
<dbReference type="GO" id="GO:0003677">
    <property type="term" value="F:DNA binding"/>
    <property type="evidence" value="ECO:0007669"/>
    <property type="project" value="InterPro"/>
</dbReference>
<dbReference type="Pfam" id="PF04014">
    <property type="entry name" value="MazE_antitoxin"/>
    <property type="match status" value="1"/>
</dbReference>
<organism evidence="2">
    <name type="scientific">hydrothermal vent metagenome</name>
    <dbReference type="NCBI Taxonomy" id="652676"/>
    <lineage>
        <taxon>unclassified sequences</taxon>
        <taxon>metagenomes</taxon>
        <taxon>ecological metagenomes</taxon>
    </lineage>
</organism>
<evidence type="ECO:0000313" key="2">
    <source>
        <dbReference type="EMBL" id="VAX25937.1"/>
    </source>
</evidence>